<comment type="cofactor">
    <cofactor evidence="2">
        <name>Mn(2+)</name>
        <dbReference type="ChEBI" id="CHEBI:29035"/>
    </cofactor>
</comment>
<dbReference type="Pfam" id="PF00557">
    <property type="entry name" value="Peptidase_M24"/>
    <property type="match status" value="1"/>
</dbReference>
<dbReference type="SUPFAM" id="SSF55920">
    <property type="entry name" value="Creatinase/aminopeptidase"/>
    <property type="match status" value="1"/>
</dbReference>
<keyword evidence="9" id="KW-0645">Protease</keyword>
<dbReference type="PANTHER" id="PTHR43226:SF4">
    <property type="entry name" value="XAA-PRO AMINOPEPTIDASE 3"/>
    <property type="match status" value="1"/>
</dbReference>
<dbReference type="SUPFAM" id="SSF53092">
    <property type="entry name" value="Creatinase/prolidase N-terminal domain"/>
    <property type="match status" value="1"/>
</dbReference>
<organism evidence="9 10">
    <name type="scientific">Okibacterium fritillariae</name>
    <dbReference type="NCBI Taxonomy" id="123320"/>
    <lineage>
        <taxon>Bacteria</taxon>
        <taxon>Bacillati</taxon>
        <taxon>Actinomycetota</taxon>
        <taxon>Actinomycetes</taxon>
        <taxon>Micrococcales</taxon>
        <taxon>Microbacteriaceae</taxon>
        <taxon>Okibacterium</taxon>
    </lineage>
</organism>
<keyword evidence="5" id="KW-0479">Metal-binding</keyword>
<reference evidence="9 10" key="1">
    <citation type="submission" date="2017-02" db="EMBL/GenBank/DDBJ databases">
        <authorList>
            <person name="Peterson S.W."/>
        </authorList>
    </citation>
    <scope>NUCLEOTIDE SEQUENCE [LARGE SCALE GENOMIC DNA]</scope>
    <source>
        <strain evidence="9 10">VKM Ac-2059</strain>
    </source>
</reference>
<evidence type="ECO:0000256" key="1">
    <source>
        <dbReference type="ARBA" id="ARBA00001424"/>
    </source>
</evidence>
<dbReference type="Pfam" id="PF05195">
    <property type="entry name" value="AMP_N"/>
    <property type="match status" value="1"/>
</dbReference>
<comment type="similarity">
    <text evidence="3">Belongs to the peptidase M24B family.</text>
</comment>
<dbReference type="InterPro" id="IPR000994">
    <property type="entry name" value="Pept_M24"/>
</dbReference>
<dbReference type="STRING" id="123320.SAMN06309945_1043"/>
<dbReference type="GO" id="GO:0030145">
    <property type="term" value="F:manganese ion binding"/>
    <property type="evidence" value="ECO:0007669"/>
    <property type="project" value="InterPro"/>
</dbReference>
<keyword evidence="9" id="KW-0031">Aminopeptidase</keyword>
<evidence type="ECO:0000259" key="8">
    <source>
        <dbReference type="SMART" id="SM01011"/>
    </source>
</evidence>
<dbReference type="GO" id="GO:0006508">
    <property type="term" value="P:proteolysis"/>
    <property type="evidence" value="ECO:0007669"/>
    <property type="project" value="TreeGrafter"/>
</dbReference>
<evidence type="ECO:0000256" key="4">
    <source>
        <dbReference type="ARBA" id="ARBA00012574"/>
    </source>
</evidence>
<feature type="domain" description="Aminopeptidase P N-terminal" evidence="8">
    <location>
        <begin position="45"/>
        <end position="190"/>
    </location>
</feature>
<protein>
    <recommendedName>
        <fullName evidence="4">Xaa-Pro aminopeptidase</fullName>
        <ecNumber evidence="4">3.4.11.9</ecNumber>
    </recommendedName>
</protein>
<dbReference type="SMART" id="SM01011">
    <property type="entry name" value="AMP_N"/>
    <property type="match status" value="1"/>
</dbReference>
<dbReference type="GO" id="GO:0070006">
    <property type="term" value="F:metalloaminopeptidase activity"/>
    <property type="evidence" value="ECO:0007669"/>
    <property type="project" value="InterPro"/>
</dbReference>
<dbReference type="PANTHER" id="PTHR43226">
    <property type="entry name" value="XAA-PRO AMINOPEPTIDASE 3"/>
    <property type="match status" value="1"/>
</dbReference>
<dbReference type="Proteomes" id="UP000190857">
    <property type="component" value="Unassembled WGS sequence"/>
</dbReference>
<evidence type="ECO:0000256" key="3">
    <source>
        <dbReference type="ARBA" id="ARBA00008766"/>
    </source>
</evidence>
<dbReference type="Gene3D" id="3.90.230.10">
    <property type="entry name" value="Creatinase/methionine aminopeptidase superfamily"/>
    <property type="match status" value="1"/>
</dbReference>
<dbReference type="InterPro" id="IPR052433">
    <property type="entry name" value="X-Pro_dipept-like"/>
</dbReference>
<comment type="catalytic activity">
    <reaction evidence="1">
        <text>Release of any N-terminal amino acid, including proline, that is linked to proline, even from a dipeptide or tripeptide.</text>
        <dbReference type="EC" id="3.4.11.9"/>
    </reaction>
</comment>
<dbReference type="GO" id="GO:0005829">
    <property type="term" value="C:cytosol"/>
    <property type="evidence" value="ECO:0007669"/>
    <property type="project" value="TreeGrafter"/>
</dbReference>
<evidence type="ECO:0000313" key="10">
    <source>
        <dbReference type="Proteomes" id="UP000190857"/>
    </source>
</evidence>
<gene>
    <name evidence="9" type="ORF">SAMN06309945_1043</name>
</gene>
<evidence type="ECO:0000256" key="2">
    <source>
        <dbReference type="ARBA" id="ARBA00001936"/>
    </source>
</evidence>
<evidence type="ECO:0000256" key="5">
    <source>
        <dbReference type="ARBA" id="ARBA00022723"/>
    </source>
</evidence>
<dbReference type="InterPro" id="IPR007865">
    <property type="entry name" value="Aminopep_P_N"/>
</dbReference>
<dbReference type="InterPro" id="IPR029149">
    <property type="entry name" value="Creatin/AminoP/Spt16_N"/>
</dbReference>
<dbReference type="InterPro" id="IPR036005">
    <property type="entry name" value="Creatinase/aminopeptidase-like"/>
</dbReference>
<accession>A0A1T5IZE1</accession>
<dbReference type="Gene3D" id="3.40.350.10">
    <property type="entry name" value="Creatinase/prolidase N-terminal domain"/>
    <property type="match status" value="1"/>
</dbReference>
<dbReference type="AlphaFoldDB" id="A0A1T5IZE1"/>
<evidence type="ECO:0000256" key="7">
    <source>
        <dbReference type="ARBA" id="ARBA00023211"/>
    </source>
</evidence>
<keyword evidence="10" id="KW-1185">Reference proteome</keyword>
<evidence type="ECO:0000313" key="9">
    <source>
        <dbReference type="EMBL" id="SKC44566.1"/>
    </source>
</evidence>
<dbReference type="EMBL" id="FUZP01000001">
    <property type="protein sequence ID" value="SKC44566.1"/>
    <property type="molecule type" value="Genomic_DNA"/>
</dbReference>
<dbReference type="EC" id="3.4.11.9" evidence="4"/>
<dbReference type="RefSeq" id="WP_079727164.1">
    <property type="nucleotide sequence ID" value="NZ_FUZP01000001.1"/>
</dbReference>
<proteinExistence type="inferred from homology"/>
<name>A0A1T5IZE1_9MICO</name>
<keyword evidence="6" id="KW-0378">Hydrolase</keyword>
<sequence length="470" mass="50270">MSAEPFAFRDPRTQPLPDTDAFRSYMAADWGPVDRHVDLVEGAAESAAGHRAALSAQFAGCTLVVTSGRSAVRANDTEYPFRADSDFVWLTACQAEGAVLVMTPAGTGHDATLFIPEPAPPGDEVFYGDALRGELWIGPVAGLADWSAALGIEVRSLDLLDQALDALPADALGAGAPEPRTATRVRESGELLMALSAAKLVKDDWEVGQLRAAVDATVEGFRSVIRELPSALSFGGERWLQSTFERHARTFGNGVGYSTIIGSGPHAPTLHWTRCDGPVLPDHVILIDAGVEARTLYTADVTRSFPAGGTFSPAQRLVHDHVERAHRAAMAQVAPGKTFLDMRNTAYESIATSLHELGILTVSVDEAMSPGGQQHRRYLPSGTGHHLGLDVHDCAKIGDERYLHEPLRPGAVLTVEPGLYFHANDLTVPPELRGIGVRLEDDLLVTATGQDILSSALPIDASGIETWMRG</sequence>
<keyword evidence="7" id="KW-0464">Manganese</keyword>
<evidence type="ECO:0000256" key="6">
    <source>
        <dbReference type="ARBA" id="ARBA00022801"/>
    </source>
</evidence>
<dbReference type="OrthoDB" id="9806388at2"/>